<dbReference type="PANTHER" id="PTHR23106:SF24">
    <property type="entry name" value="ANGIOGENIC FACTOR WITH G PATCH AND FHA DOMAINS 1"/>
    <property type="match status" value="1"/>
</dbReference>
<evidence type="ECO:0000256" key="1">
    <source>
        <dbReference type="SAM" id="Coils"/>
    </source>
</evidence>
<feature type="region of interest" description="Disordered" evidence="2">
    <location>
        <begin position="482"/>
        <end position="514"/>
    </location>
</feature>
<dbReference type="InterPro" id="IPR008984">
    <property type="entry name" value="SMAD_FHA_dom_sf"/>
</dbReference>
<name>A0A2G8L8Z5_STIJA</name>
<evidence type="ECO:0000256" key="2">
    <source>
        <dbReference type="SAM" id="MobiDB-lite"/>
    </source>
</evidence>
<dbReference type="Pfam" id="PF00498">
    <property type="entry name" value="FHA"/>
    <property type="match status" value="1"/>
</dbReference>
<feature type="domain" description="OCRE" evidence="4">
    <location>
        <begin position="108"/>
        <end position="158"/>
    </location>
</feature>
<evidence type="ECO:0000313" key="6">
    <source>
        <dbReference type="Proteomes" id="UP000230750"/>
    </source>
</evidence>
<feature type="compositionally biased region" description="Acidic residues" evidence="2">
    <location>
        <begin position="327"/>
        <end position="358"/>
    </location>
</feature>
<gene>
    <name evidence="5" type="ORF">BSL78_06356</name>
</gene>
<feature type="region of interest" description="Disordered" evidence="2">
    <location>
        <begin position="275"/>
        <end position="359"/>
    </location>
</feature>
<dbReference type="SUPFAM" id="SSF49879">
    <property type="entry name" value="SMAD/FHA domain"/>
    <property type="match status" value="1"/>
</dbReference>
<keyword evidence="1" id="KW-0175">Coiled coil</keyword>
<feature type="compositionally biased region" description="Basic and acidic residues" evidence="2">
    <location>
        <begin position="498"/>
        <end position="514"/>
    </location>
</feature>
<reference evidence="5 6" key="1">
    <citation type="journal article" date="2017" name="PLoS Biol.">
        <title>The sea cucumber genome provides insights into morphological evolution and visceral regeneration.</title>
        <authorList>
            <person name="Zhang X."/>
            <person name="Sun L."/>
            <person name="Yuan J."/>
            <person name="Sun Y."/>
            <person name="Gao Y."/>
            <person name="Zhang L."/>
            <person name="Li S."/>
            <person name="Dai H."/>
            <person name="Hamel J.F."/>
            <person name="Liu C."/>
            <person name="Yu Y."/>
            <person name="Liu S."/>
            <person name="Lin W."/>
            <person name="Guo K."/>
            <person name="Jin S."/>
            <person name="Xu P."/>
            <person name="Storey K.B."/>
            <person name="Huan P."/>
            <person name="Zhang T."/>
            <person name="Zhou Y."/>
            <person name="Zhang J."/>
            <person name="Lin C."/>
            <person name="Li X."/>
            <person name="Xing L."/>
            <person name="Huo D."/>
            <person name="Sun M."/>
            <person name="Wang L."/>
            <person name="Mercier A."/>
            <person name="Li F."/>
            <person name="Yang H."/>
            <person name="Xiang J."/>
        </authorList>
    </citation>
    <scope>NUCLEOTIDE SEQUENCE [LARGE SCALE GENOMIC DNA]</scope>
    <source>
        <strain evidence="5">Shaxun</strain>
        <tissue evidence="5">Muscle</tissue>
    </source>
</reference>
<dbReference type="PANTHER" id="PTHR23106">
    <property type="entry name" value="ANGIOGENIC FACTOR WITH G PATCH AND FHA DOMAINS 1"/>
    <property type="match status" value="1"/>
</dbReference>
<dbReference type="Proteomes" id="UP000230750">
    <property type="component" value="Unassembled WGS sequence"/>
</dbReference>
<evidence type="ECO:0000259" key="3">
    <source>
        <dbReference type="Pfam" id="PF00498"/>
    </source>
</evidence>
<evidence type="ECO:0000313" key="5">
    <source>
        <dbReference type="EMBL" id="PIK56714.1"/>
    </source>
</evidence>
<dbReference type="InterPro" id="IPR053027">
    <property type="entry name" value="AGGF1"/>
</dbReference>
<dbReference type="AlphaFoldDB" id="A0A2G8L8Z5"/>
<dbReference type="InterPro" id="IPR041591">
    <property type="entry name" value="OCRE"/>
</dbReference>
<dbReference type="InterPro" id="IPR000253">
    <property type="entry name" value="FHA_dom"/>
</dbReference>
<dbReference type="Pfam" id="PF17780">
    <property type="entry name" value="OCRE"/>
    <property type="match status" value="1"/>
</dbReference>
<feature type="compositionally biased region" description="Polar residues" evidence="2">
    <location>
        <begin position="198"/>
        <end position="212"/>
    </location>
</feature>
<feature type="region of interest" description="Disordered" evidence="2">
    <location>
        <begin position="159"/>
        <end position="259"/>
    </location>
</feature>
<keyword evidence="6" id="KW-1185">Reference proteome</keyword>
<feature type="compositionally biased region" description="Basic residues" evidence="2">
    <location>
        <begin position="183"/>
        <end position="192"/>
    </location>
</feature>
<feature type="compositionally biased region" description="Basic residues" evidence="2">
    <location>
        <begin position="219"/>
        <end position="239"/>
    </location>
</feature>
<feature type="compositionally biased region" description="Polar residues" evidence="2">
    <location>
        <begin position="248"/>
        <end position="257"/>
    </location>
</feature>
<feature type="compositionally biased region" description="Acidic residues" evidence="2">
    <location>
        <begin position="301"/>
        <end position="317"/>
    </location>
</feature>
<feature type="compositionally biased region" description="Basic and acidic residues" evidence="2">
    <location>
        <begin position="281"/>
        <end position="300"/>
    </location>
</feature>
<accession>A0A2G8L8Z5</accession>
<evidence type="ECO:0000259" key="4">
    <source>
        <dbReference type="Pfam" id="PF17780"/>
    </source>
</evidence>
<feature type="domain" description="FHA" evidence="3">
    <location>
        <begin position="363"/>
        <end position="403"/>
    </location>
</feature>
<feature type="compositionally biased region" description="Basic and acidic residues" evidence="2">
    <location>
        <begin position="173"/>
        <end position="182"/>
    </location>
</feature>
<feature type="coiled-coil region" evidence="1">
    <location>
        <begin position="22"/>
        <end position="63"/>
    </location>
</feature>
<dbReference type="OrthoDB" id="2538319at2759"/>
<sequence length="514" mass="58461">MEKLQADIIEAKKDLALQTYLKEIAEADTVNLKTEIQKLNEEINRLKKRFHRETREISTQTDEKHDGKATTKLEVAKEDSLVAPDLLENGIESLAETLRQTAENAVKESGYVMDMESGMYYDYKSGYYYDPKTSLLYDPHSATYFFYNEETNGYEFHSKVEVPESSKSQNQQDDQKLAWESKKKTKKKTKDKKKPEQLSKSAIPSQSLSSSFEVDDRVRKKKSRRTKTKHRHKKHRKKTEKRDKNGEGQESAQNAQNGYIIISDDELNICIEEGEVMEEGTGNREGKEGEIERKEGRGEDVVSEMEEGEVEDSSEEVDASKDKESSEDTSGVDEEESDWSAVSSDEDDSSVEEEEVVEPPERCYALKDLGSQNGTLLNGRLIASGRTLGKALDLTQNDILTIGSTTFEVHIHLGNWTCENCEPGLVQAKLTAQVTQKVESIPETKEDKETLRKKALKKMKKKYNLVGEEYRVQDVTVDGRYADRAEERRQTIGSDNPYQREDAPASVDRAIDEK</sequence>
<dbReference type="EMBL" id="MRZV01000166">
    <property type="protein sequence ID" value="PIK56714.1"/>
    <property type="molecule type" value="Genomic_DNA"/>
</dbReference>
<comment type="caution">
    <text evidence="5">The sequence shown here is derived from an EMBL/GenBank/DDBJ whole genome shotgun (WGS) entry which is preliminary data.</text>
</comment>
<organism evidence="5 6">
    <name type="scientific">Stichopus japonicus</name>
    <name type="common">Sea cucumber</name>
    <dbReference type="NCBI Taxonomy" id="307972"/>
    <lineage>
        <taxon>Eukaryota</taxon>
        <taxon>Metazoa</taxon>
        <taxon>Echinodermata</taxon>
        <taxon>Eleutherozoa</taxon>
        <taxon>Echinozoa</taxon>
        <taxon>Holothuroidea</taxon>
        <taxon>Aspidochirotacea</taxon>
        <taxon>Aspidochirotida</taxon>
        <taxon>Stichopodidae</taxon>
        <taxon>Apostichopus</taxon>
    </lineage>
</organism>
<evidence type="ECO:0008006" key="7">
    <source>
        <dbReference type="Google" id="ProtNLM"/>
    </source>
</evidence>
<dbReference type="Gene3D" id="2.60.200.20">
    <property type="match status" value="1"/>
</dbReference>
<proteinExistence type="predicted"/>
<dbReference type="STRING" id="307972.A0A2G8L8Z5"/>
<protein>
    <recommendedName>
        <fullName evidence="7">Angiogenic factor with G patch and FHA domains 1</fullName>
    </recommendedName>
</protein>